<gene>
    <name evidence="2" type="ORF">MON38_18625</name>
</gene>
<evidence type="ECO:0000313" key="2">
    <source>
        <dbReference type="EMBL" id="MCI1189443.1"/>
    </source>
</evidence>
<dbReference type="Gene3D" id="1.10.10.1320">
    <property type="entry name" value="Anti-sigma factor, zinc-finger domain"/>
    <property type="match status" value="1"/>
</dbReference>
<dbReference type="Pfam" id="PF13646">
    <property type="entry name" value="HEAT_2"/>
    <property type="match status" value="1"/>
</dbReference>
<dbReference type="InterPro" id="IPR016024">
    <property type="entry name" value="ARM-type_fold"/>
</dbReference>
<dbReference type="RefSeq" id="WP_241937669.1">
    <property type="nucleotide sequence ID" value="NZ_JALBGC010000005.1"/>
</dbReference>
<dbReference type="InterPro" id="IPR027383">
    <property type="entry name" value="Znf_put"/>
</dbReference>
<dbReference type="Gene3D" id="1.25.10.10">
    <property type="entry name" value="Leucine-rich Repeat Variant"/>
    <property type="match status" value="1"/>
</dbReference>
<dbReference type="InterPro" id="IPR011989">
    <property type="entry name" value="ARM-like"/>
</dbReference>
<accession>A0A9X2AI00</accession>
<comment type="caution">
    <text evidence="2">The sequence shown here is derived from an EMBL/GenBank/DDBJ whole genome shotgun (WGS) entry which is preliminary data.</text>
</comment>
<dbReference type="Proteomes" id="UP001139193">
    <property type="component" value="Unassembled WGS sequence"/>
</dbReference>
<evidence type="ECO:0000313" key="3">
    <source>
        <dbReference type="Proteomes" id="UP001139193"/>
    </source>
</evidence>
<dbReference type="InterPro" id="IPR041916">
    <property type="entry name" value="Anti_sigma_zinc_sf"/>
</dbReference>
<dbReference type="EMBL" id="JALBGC010000005">
    <property type="protein sequence ID" value="MCI1189443.1"/>
    <property type="molecule type" value="Genomic_DNA"/>
</dbReference>
<evidence type="ECO:0000259" key="1">
    <source>
        <dbReference type="Pfam" id="PF13490"/>
    </source>
</evidence>
<feature type="domain" description="Putative zinc-finger" evidence="1">
    <location>
        <begin position="9"/>
        <end position="43"/>
    </location>
</feature>
<name>A0A9X2AI00_9BACT</name>
<sequence length="289" mass="30365">MKLSEFSTCSELESLLPAYAESSLPTAEAERVVAHLPGCPACQQQLRELRALSADFDAALPEVPGTALRHNFMAMLEQQKQQLKPEAAFGGPAAPVAEQPAAKVISMWPTALASNWVRIAASIVLVAAGVFLGRQLPWSSQPGNTVATTAPATGQAAPATLAAALSGDSGHAVSASSRIALVTNSTKTAEPDDATVQVLLNTLNFDPNPNVRLAACEALYRLRDAPGVREGLANSLPIQTDPNVQIALIDMVVSLRVHRAVPQLQRLAKRPDALPVVRAQAEAGIGKLI</sequence>
<dbReference type="Pfam" id="PF13490">
    <property type="entry name" value="zf-HC2"/>
    <property type="match status" value="1"/>
</dbReference>
<dbReference type="SUPFAM" id="SSF48371">
    <property type="entry name" value="ARM repeat"/>
    <property type="match status" value="1"/>
</dbReference>
<protein>
    <submittedName>
        <fullName evidence="2">HEAT repeat domain-containing protein</fullName>
    </submittedName>
</protein>
<keyword evidence="3" id="KW-1185">Reference proteome</keyword>
<proteinExistence type="predicted"/>
<organism evidence="2 3">
    <name type="scientific">Hymenobacter cyanobacteriorum</name>
    <dbReference type="NCBI Taxonomy" id="2926463"/>
    <lineage>
        <taxon>Bacteria</taxon>
        <taxon>Pseudomonadati</taxon>
        <taxon>Bacteroidota</taxon>
        <taxon>Cytophagia</taxon>
        <taxon>Cytophagales</taxon>
        <taxon>Hymenobacteraceae</taxon>
        <taxon>Hymenobacter</taxon>
    </lineage>
</organism>
<reference evidence="2" key="1">
    <citation type="submission" date="2022-03" db="EMBL/GenBank/DDBJ databases">
        <title>Bacterial whole genome sequence for Hymenobacter sp. DH14.</title>
        <authorList>
            <person name="Le V."/>
        </authorList>
    </citation>
    <scope>NUCLEOTIDE SEQUENCE</scope>
    <source>
        <strain evidence="2">DH14</strain>
    </source>
</reference>
<dbReference type="AlphaFoldDB" id="A0A9X2AI00"/>